<comment type="caution">
    <text evidence="1">The sequence shown here is derived from an EMBL/GenBank/DDBJ whole genome shotgun (WGS) entry which is preliminary data.</text>
</comment>
<proteinExistence type="predicted"/>
<reference evidence="1 2" key="1">
    <citation type="journal article" date="2015" name="Genome Biol. Evol.">
        <title>Comparative Genomics of a Bacterivorous Green Alga Reveals Evolutionary Causalities and Consequences of Phago-Mixotrophic Mode of Nutrition.</title>
        <authorList>
            <person name="Burns J.A."/>
            <person name="Paasch A."/>
            <person name="Narechania A."/>
            <person name="Kim E."/>
        </authorList>
    </citation>
    <scope>NUCLEOTIDE SEQUENCE [LARGE SCALE GENOMIC DNA]</scope>
    <source>
        <strain evidence="1 2">PLY_AMNH</strain>
    </source>
</reference>
<keyword evidence="2" id="KW-1185">Reference proteome</keyword>
<name>A0AAE0EZ89_9CHLO</name>
<protein>
    <submittedName>
        <fullName evidence="1">Uncharacterized protein</fullName>
    </submittedName>
</protein>
<dbReference type="AlphaFoldDB" id="A0AAE0EZ89"/>
<organism evidence="1 2">
    <name type="scientific">Cymbomonas tetramitiformis</name>
    <dbReference type="NCBI Taxonomy" id="36881"/>
    <lineage>
        <taxon>Eukaryota</taxon>
        <taxon>Viridiplantae</taxon>
        <taxon>Chlorophyta</taxon>
        <taxon>Pyramimonadophyceae</taxon>
        <taxon>Pyramimonadales</taxon>
        <taxon>Pyramimonadaceae</taxon>
        <taxon>Cymbomonas</taxon>
    </lineage>
</organism>
<dbReference type="EMBL" id="LGRX02030043">
    <property type="protein sequence ID" value="KAK3246231.1"/>
    <property type="molecule type" value="Genomic_DNA"/>
</dbReference>
<sequence length="160" mass="17452">MAGKLHKLTLPTLLGSHTRAFSDGAQDGGKIEEMALQLAEVTGESTGDITVKLDELSKIIPDLGAVHLGFPSVQPKTLLRLALNLDEVFQRIFRLKTMLPACDILFMVCKRPTLVIDDDLQLVHTTLQDLKNKGYSSDMIEAIAEDFPGLLVKVPPSSSL</sequence>
<accession>A0AAE0EZ89</accession>
<dbReference type="Proteomes" id="UP001190700">
    <property type="component" value="Unassembled WGS sequence"/>
</dbReference>
<evidence type="ECO:0000313" key="2">
    <source>
        <dbReference type="Proteomes" id="UP001190700"/>
    </source>
</evidence>
<gene>
    <name evidence="1" type="ORF">CYMTET_44226</name>
</gene>
<evidence type="ECO:0000313" key="1">
    <source>
        <dbReference type="EMBL" id="KAK3246231.1"/>
    </source>
</evidence>